<name>A0A8H5BU64_9AGAR</name>
<evidence type="ECO:0000313" key="3">
    <source>
        <dbReference type="Proteomes" id="UP000567179"/>
    </source>
</evidence>
<dbReference type="OrthoDB" id="3124635at2759"/>
<comment type="caution">
    <text evidence="2">The sequence shown here is derived from an EMBL/GenBank/DDBJ whole genome shotgun (WGS) entry which is preliminary data.</text>
</comment>
<dbReference type="EMBL" id="JAACJJ010000002">
    <property type="protein sequence ID" value="KAF5329627.1"/>
    <property type="molecule type" value="Genomic_DNA"/>
</dbReference>
<accession>A0A8H5BU64</accession>
<evidence type="ECO:0000313" key="2">
    <source>
        <dbReference type="EMBL" id="KAF5329627.1"/>
    </source>
</evidence>
<keyword evidence="3" id="KW-1185">Reference proteome</keyword>
<feature type="region of interest" description="Disordered" evidence="1">
    <location>
        <begin position="1"/>
        <end position="43"/>
    </location>
</feature>
<evidence type="ECO:0000256" key="1">
    <source>
        <dbReference type="SAM" id="MobiDB-lite"/>
    </source>
</evidence>
<dbReference type="AlphaFoldDB" id="A0A8H5BU64"/>
<feature type="compositionally biased region" description="Low complexity" evidence="1">
    <location>
        <begin position="28"/>
        <end position="43"/>
    </location>
</feature>
<organism evidence="2 3">
    <name type="scientific">Psilocybe cf. subviscida</name>
    <dbReference type="NCBI Taxonomy" id="2480587"/>
    <lineage>
        <taxon>Eukaryota</taxon>
        <taxon>Fungi</taxon>
        <taxon>Dikarya</taxon>
        <taxon>Basidiomycota</taxon>
        <taxon>Agaricomycotina</taxon>
        <taxon>Agaricomycetes</taxon>
        <taxon>Agaricomycetidae</taxon>
        <taxon>Agaricales</taxon>
        <taxon>Agaricineae</taxon>
        <taxon>Strophariaceae</taxon>
        <taxon>Psilocybe</taxon>
    </lineage>
</organism>
<reference evidence="2 3" key="1">
    <citation type="journal article" date="2020" name="ISME J.">
        <title>Uncovering the hidden diversity of litter-decomposition mechanisms in mushroom-forming fungi.</title>
        <authorList>
            <person name="Floudas D."/>
            <person name="Bentzer J."/>
            <person name="Ahren D."/>
            <person name="Johansson T."/>
            <person name="Persson P."/>
            <person name="Tunlid A."/>
        </authorList>
    </citation>
    <scope>NUCLEOTIDE SEQUENCE [LARGE SCALE GENOMIC DNA]</scope>
    <source>
        <strain evidence="2 3">CBS 101986</strain>
    </source>
</reference>
<proteinExistence type="predicted"/>
<protein>
    <submittedName>
        <fullName evidence="2">Uncharacterized protein</fullName>
    </submittedName>
</protein>
<gene>
    <name evidence="2" type="ORF">D9619_009461</name>
</gene>
<sequence>MSKIGPVRTHDTKEPLQKPIYNRQPPNSTTEATGATGSSTSSTRHNFNIIDGHDYAQAEFVEVDKKFKDDVLLNLPITRPLALLRLTGPNGPGHKYRGGWRDLFAEKTRFDKMKWISIPNLLRMASEARLNNGYMFRVWFCPPGLIHVEYDEDGPWRVSDILALPKWLLLG</sequence>
<dbReference type="Proteomes" id="UP000567179">
    <property type="component" value="Unassembled WGS sequence"/>
</dbReference>